<gene>
    <name evidence="4" type="ORF">BBBOND_0003480</name>
</gene>
<feature type="coiled-coil region" evidence="1">
    <location>
        <begin position="335"/>
        <end position="388"/>
    </location>
</feature>
<dbReference type="RefSeq" id="XP_012770635.1">
    <property type="nucleotide sequence ID" value="XM_012915181.1"/>
</dbReference>
<feature type="coiled-coil region" evidence="1">
    <location>
        <begin position="963"/>
        <end position="1005"/>
    </location>
</feature>
<feature type="region of interest" description="Disordered" evidence="2">
    <location>
        <begin position="84"/>
        <end position="112"/>
    </location>
</feature>
<sequence length="2003" mass="225216">MLISLGHLAVQLGGFVGQSESVRKAVVKAIIAVINSTEELKNVYSSHVTNLSVSVNSAGQAVDTGEIGQLKQKVENEIKNFTDQYNSLNEPNNLPNNSPPSPSPSAESDKLQSKLEALKKVKELCGFLTNSKNASNDPKNLLDNLCDGLQTFLGFNSATKGYTGEGIVYSDLDRLCDGVMGFLSGVLEAVKDENEVTTYDKYIQPESKRLQNVLDTLNKNIGSGRTGLVDSVGAVKRWLEGYESKLGEKTENIKNELTTLINDLERKHKMSINPNDKLEIQLHTWKTVLHKIDEHVTNAETTHISWLDRNLENEMMSEIKPIKMAVRMLHESSTNEMLTRQVKNVDKALEEEEKTITQLINIETGKVRDELQTQFENIRGSVASLENRKMVHFEFVKSRTLKAMEEVEALAKRVDDYYKNFIKAKFTYIDNEMETLKTTSPGQFLRKESDLRTQMKTFQLAAEGMREELEKELRRIKRVVVDGMRGSGHDGLVQQVRNVVSNLRTDIETDLRQLRVNIDGAVKTYVRKHVDEIRKKVEEIKGKIGDTKTRNSVNYESAYYNWVLLKSDITEFVEGIKGIGNDYKGLKGIQHKLKAYASAFETRFDEIVEGWIARILGYEIVKKKVEKWVEENKDSDKGNGLTAQYMNNMVVKYADLNKKIANAFKGELISELSVAKQLFKVNDERGSIEQSIDAVRQGCEKFADALNTKIREDKLTSAGKLSFVEGIVRQINTNLKNGVFTSTPTDNRYNLNLAVQYALAALTSTARQTANALESLTSTKDKTIRTITKFNLNFTLEEAIKDAQKIKDVLGNDRGDGVQIGDKLTKALEESKMEIDKLHNNLSTALTSFSAISSAKLVALDDSVERRVESILTEYIGSDDDIKFDTIMTNYKHNTTENSSLQRDITAIQTEIGKTFISGTDMLDTQKLGDYGTDQTLRDESIAHLQQTISHLENLPQHVAEAKVEAVEKMEELRKEIRIIKNMIRNSVEEAINTASTQLDDAMQALRVTVKDAHEGCQTALQSLQTKMLEHARASFLTVTNQVQTLFADTHFADLLALKTLVVEQIAAIENIIKRGLKTGLKGFLKVMYGKDETGGQLGALVKELNANQNVELSSLKLRDYLDYILQFIYFQILNQRDPPKPTVGGDHAEDVKKVQENLDEILVHLARDKKLKIYNYDNKFVSLLSHLSTSLHSLSPSAFANPRHPELLDAVKKGLQGFVEQMERVYVNGYDDGKPINWDTFKLVRPKIDAKKSDGDSGSNEELTDDGRRLSKIFLTLFNIIHEDISMLKYECEDEWSNKKLCETEGGEDNPLGSYLRRCGYAVAKTENSKDGESQCITSMTGKKVLGKLNEEIKTLNVVDHFKTCESNEADKTTKQKKADKFDIFDMLKCFLNHIDKYYDVCHMATLNSTRKPCSVFEMLVWLSGLTHNPAKQDLFINGLRPPFENEVDEAAVSEESFLSLEADKPLSLEAYPRYIPYDKICDAVTYACANAYDVLTTVAGTGDADTIYGSDFCNNSMKFHYPASGEDCLDMLLDILRRVLPTLMFLKNQCKLKAEHHGWYDCEYGMYTAPAKWPCKEHSSDKATSQPIKQPKCQPTCEANSKVNCQPTSPLMSYLNDCLPGHLPHQLSKIGCKYECATCPSTSRKGMPCLTPLGFRCFSGSTKTGKQLCEVLSKFVGIRYLTGLFCLVPTPPSTLAEHFGFSLSLVNGLNAKTELKNDNIEALKNAFGASITKQSVKLYTDQSTLTATLTNAYGSPSPKHGKCTAAHLRNLVTSDSCKDKDNLELECGSYISTLCRHSHRYLAEKHASLYLSWAVYLPWSFWANLKNLYDAFCNIYCQDWGCRGCLRGDKCKRGDHGSISDASKKPNCQCHSIVDCKGVAPTLYSYGFSFGDPSKLQNKNYPNTCADFCKQLKNVLMSDYFTKLFKECDKFLFIIRAPFIWLNVALWSLSLFYLLHVMVIRLDLLHFKSHLHSPSSHRIAAQSLLAAARVNKLGRVFYLQP</sequence>
<protein>
    <recommendedName>
        <fullName evidence="5">C3H1-type domain-containing protein</fullName>
    </recommendedName>
</protein>
<dbReference type="EMBL" id="LK055118">
    <property type="protein sequence ID" value="CDR71689.1"/>
    <property type="molecule type" value="Genomic_DNA"/>
</dbReference>
<evidence type="ECO:0000256" key="2">
    <source>
        <dbReference type="SAM" id="MobiDB-lite"/>
    </source>
</evidence>
<reference evidence="4" key="2">
    <citation type="submission" date="2014-06" db="EMBL/GenBank/DDBJ databases">
        <authorList>
            <person name="Aslett M."/>
            <person name="De Silva Nishadi"/>
        </authorList>
    </citation>
    <scope>NUCLEOTIDE SEQUENCE</scope>
    <source>
        <strain evidence="4">Bond</strain>
    </source>
</reference>
<evidence type="ECO:0008006" key="5">
    <source>
        <dbReference type="Google" id="ProtNLM"/>
    </source>
</evidence>
<reference evidence="4" key="1">
    <citation type="journal article" date="2014" name="Nucleic Acids Res.">
        <title>The evolutionary dynamics of variant antigen genes in Babesia reveal a history of genomic innovation underlying host-parasite interaction.</title>
        <authorList>
            <person name="Jackson A.P."/>
            <person name="Otto T.D."/>
            <person name="Darby A."/>
            <person name="Ramaprasad A."/>
            <person name="Xia D."/>
            <person name="Echaide I.E."/>
            <person name="Farber M."/>
            <person name="Gahlot S."/>
            <person name="Gamble J."/>
            <person name="Gupta D."/>
            <person name="Gupta Y."/>
            <person name="Jackson L."/>
            <person name="Malandrin L."/>
            <person name="Malas T.B."/>
            <person name="Moussa E."/>
            <person name="Nair M."/>
            <person name="Reid AJ."/>
            <person name="Sanders M."/>
            <person name="Sharma J."/>
            <person name="Tracey A."/>
            <person name="Quail M.A."/>
            <person name="Weir W."/>
            <person name="Wastling J.M."/>
            <person name="Hall N."/>
            <person name="Willadsen P."/>
            <person name="Lingelbach K."/>
            <person name="Shiels B."/>
            <person name="Tait A."/>
            <person name="Berriman M."/>
            <person name="Allred D.R."/>
            <person name="Pain A."/>
        </authorList>
    </citation>
    <scope>NUCLEOTIDE SEQUENCE</scope>
    <source>
        <strain evidence="4">Bond</strain>
    </source>
</reference>
<name>A0A061BT53_BABBI</name>
<proteinExistence type="predicted"/>
<feature type="compositionally biased region" description="Low complexity" evidence="2">
    <location>
        <begin position="86"/>
        <end position="96"/>
    </location>
</feature>
<keyword evidence="1" id="KW-0175">Coiled coil</keyword>
<organism evidence="4">
    <name type="scientific">Babesia bigemina</name>
    <dbReference type="NCBI Taxonomy" id="5866"/>
    <lineage>
        <taxon>Eukaryota</taxon>
        <taxon>Sar</taxon>
        <taxon>Alveolata</taxon>
        <taxon>Apicomplexa</taxon>
        <taxon>Aconoidasida</taxon>
        <taxon>Piroplasmida</taxon>
        <taxon>Babesiidae</taxon>
        <taxon>Babesia</taxon>
    </lineage>
</organism>
<feature type="transmembrane region" description="Helical" evidence="3">
    <location>
        <begin position="1941"/>
        <end position="1962"/>
    </location>
</feature>
<dbReference type="KEGG" id="bbig:BBBOND_0003480"/>
<evidence type="ECO:0000313" key="4">
    <source>
        <dbReference type="EMBL" id="CDR71689.1"/>
    </source>
</evidence>
<dbReference type="VEuPathDB" id="PiroplasmaDB:BBBOND_0003480"/>
<accession>A0A061BT53</accession>
<keyword evidence="3" id="KW-1133">Transmembrane helix</keyword>
<dbReference type="GeneID" id="24561910"/>
<evidence type="ECO:0000256" key="3">
    <source>
        <dbReference type="SAM" id="Phobius"/>
    </source>
</evidence>
<keyword evidence="3" id="KW-0472">Membrane</keyword>
<evidence type="ECO:0000256" key="1">
    <source>
        <dbReference type="SAM" id="Coils"/>
    </source>
</evidence>
<keyword evidence="3" id="KW-0812">Transmembrane</keyword>